<accession>A0A520MGK6</accession>
<protein>
    <recommendedName>
        <fullName evidence="4">Dockerin domain-containing protein</fullName>
    </recommendedName>
</protein>
<dbReference type="GO" id="GO:0005509">
    <property type="term" value="F:calcium ion binding"/>
    <property type="evidence" value="ECO:0007669"/>
    <property type="project" value="InterPro"/>
</dbReference>
<reference evidence="2 3" key="1">
    <citation type="submission" date="2019-02" db="EMBL/GenBank/DDBJ databases">
        <title>Prokaryotic population dynamics and viral predation in marine succession experiment using metagenomics: the confinement effect.</title>
        <authorList>
            <person name="Haro-Moreno J.M."/>
            <person name="Rodriguez-Valera F."/>
            <person name="Lopez-Perez M."/>
        </authorList>
    </citation>
    <scope>NUCLEOTIDE SEQUENCE [LARGE SCALE GENOMIC DNA]</scope>
    <source>
        <strain evidence="2">MED-G170</strain>
    </source>
</reference>
<dbReference type="EMBL" id="SHBP01000005">
    <property type="protein sequence ID" value="RZO20317.1"/>
    <property type="molecule type" value="Genomic_DNA"/>
</dbReference>
<evidence type="ECO:0008006" key="4">
    <source>
        <dbReference type="Google" id="ProtNLM"/>
    </source>
</evidence>
<gene>
    <name evidence="2" type="ORF">EVB03_05210</name>
</gene>
<proteinExistence type="predicted"/>
<dbReference type="Gene3D" id="3.40.390.10">
    <property type="entry name" value="Collagenase (Catalytic Domain)"/>
    <property type="match status" value="1"/>
</dbReference>
<dbReference type="PANTHER" id="PTHR10199">
    <property type="entry name" value="THROMBOSPONDIN"/>
    <property type="match status" value="1"/>
</dbReference>
<dbReference type="Pfam" id="PF09471">
    <property type="entry name" value="Peptidase_M64"/>
    <property type="match status" value="1"/>
</dbReference>
<feature type="compositionally biased region" description="Acidic residues" evidence="1">
    <location>
        <begin position="487"/>
        <end position="504"/>
    </location>
</feature>
<feature type="region of interest" description="Disordered" evidence="1">
    <location>
        <begin position="483"/>
        <end position="504"/>
    </location>
</feature>
<name>A0A520MGK6_9GAMM</name>
<dbReference type="PANTHER" id="PTHR10199:SF100">
    <property type="entry name" value="THROMBOSPONDIN, ISOFORM A"/>
    <property type="match status" value="1"/>
</dbReference>
<evidence type="ECO:0000256" key="1">
    <source>
        <dbReference type="SAM" id="MobiDB-lite"/>
    </source>
</evidence>
<organism evidence="2 3">
    <name type="scientific">SAR92 clade bacterium</name>
    <dbReference type="NCBI Taxonomy" id="2315479"/>
    <lineage>
        <taxon>Bacteria</taxon>
        <taxon>Pseudomonadati</taxon>
        <taxon>Pseudomonadota</taxon>
        <taxon>Gammaproteobacteria</taxon>
        <taxon>Cellvibrionales</taxon>
        <taxon>Porticoccaceae</taxon>
        <taxon>SAR92 clade</taxon>
    </lineage>
</organism>
<dbReference type="AlphaFoldDB" id="A0A520MGK6"/>
<dbReference type="SUPFAM" id="SSF103647">
    <property type="entry name" value="TSP type-3 repeat"/>
    <property type="match status" value="1"/>
</dbReference>
<dbReference type="InterPro" id="IPR028974">
    <property type="entry name" value="TSP_type-3_rpt"/>
</dbReference>
<evidence type="ECO:0000313" key="3">
    <source>
        <dbReference type="Proteomes" id="UP000315889"/>
    </source>
</evidence>
<dbReference type="Proteomes" id="UP000315889">
    <property type="component" value="Unassembled WGS sequence"/>
</dbReference>
<sequence length="626" mass="69648">MNQNYYLLACFKRSLDMKYWTVMLKRIVQLKVLLVACNVSVMAAAQEIYPREDKIAKLSNSHFSEKSSFVEYQGTFDLSVENVIFNRQENRINFVIIGDGYTENDLDSQYRPMVETTLDYFFYNTTKSSPYPRYKNFFNTYRIDIASNESGVDDLEAGIYRDTILGGERGCTDYTIGICGADWSLVNAAFRQAEELEGFVTDWHLVMLHDDAWHAAAHYTPEGPVLPIYSAHYTGDVGDMRDVAMHEGGHAWHGLADEYGGDPGTYPYAEPSEINVTTDPQGSKWNHWLGFTMPDGSLVDVYEGGRYYDKGIYKPTTGSKMNGFEGAFNCHSLSNNCGHNAVGIEKIILDIYALVDPIDSYLPTQNVLVDATEMYVGVIDSNVIMINWYINGELVQEKGSSTLNLVEYSLLPGSHIITAKAWDEVIAFAFSLDTAPHELDLVRRNLDQLEQSVSWNITLQDNDTDQIANIYDNCPEIANQAQLNTDSDGDGDLCDDDDDNDGYSDDVDIYPLNNLYSADSDADGMPDAWEIKYGLNPNDASDAASDQDNDGTTALEEFLAGTSPSGVILDIDGNGEVDALTDGLLVLRYLFGLEGDPLINGVVAEDATRTSAEQIESYLDELMPQL</sequence>
<evidence type="ECO:0000313" key="2">
    <source>
        <dbReference type="EMBL" id="RZO20317.1"/>
    </source>
</evidence>
<dbReference type="GO" id="GO:0008237">
    <property type="term" value="F:metallopeptidase activity"/>
    <property type="evidence" value="ECO:0007669"/>
    <property type="project" value="InterPro"/>
</dbReference>
<comment type="caution">
    <text evidence="2">The sequence shown here is derived from an EMBL/GenBank/DDBJ whole genome shotgun (WGS) entry which is preliminary data.</text>
</comment>
<dbReference type="InterPro" id="IPR019026">
    <property type="entry name" value="Peptidase_M64_IgA"/>
</dbReference>
<dbReference type="InterPro" id="IPR024079">
    <property type="entry name" value="MetalloPept_cat_dom_sf"/>
</dbReference>
<dbReference type="Gene3D" id="4.10.1080.10">
    <property type="entry name" value="TSP type-3 repeat"/>
    <property type="match status" value="1"/>
</dbReference>